<protein>
    <recommendedName>
        <fullName evidence="1">HNH nuclease domain-containing protein</fullName>
    </recommendedName>
</protein>
<accession>A0ABQ6I701</accession>
<keyword evidence="3" id="KW-1185">Reference proteome</keyword>
<evidence type="ECO:0000313" key="3">
    <source>
        <dbReference type="Proteomes" id="UP001157091"/>
    </source>
</evidence>
<comment type="caution">
    <text evidence="2">The sequence shown here is derived from an EMBL/GenBank/DDBJ whole genome shotgun (WGS) entry which is preliminary data.</text>
</comment>
<evidence type="ECO:0000259" key="1">
    <source>
        <dbReference type="Pfam" id="PF13391"/>
    </source>
</evidence>
<feature type="domain" description="HNH nuclease" evidence="1">
    <location>
        <begin position="188"/>
        <end position="238"/>
    </location>
</feature>
<organism evidence="2 3">
    <name type="scientific">Luteimicrobium album</name>
    <dbReference type="NCBI Taxonomy" id="1054550"/>
    <lineage>
        <taxon>Bacteria</taxon>
        <taxon>Bacillati</taxon>
        <taxon>Actinomycetota</taxon>
        <taxon>Actinomycetes</taxon>
        <taxon>Micrococcales</taxon>
        <taxon>Luteimicrobium</taxon>
    </lineage>
</organism>
<name>A0ABQ6I701_9MICO</name>
<dbReference type="EMBL" id="BSUK01000001">
    <property type="protein sequence ID" value="GMA25739.1"/>
    <property type="molecule type" value="Genomic_DNA"/>
</dbReference>
<sequence>MDSMLEAALRRRIIDWVVERSEANGGFLHRDELLDFHLDGAKLPIVDYSRGIRNPAAFESTLSIISTPHGPYDDAESDDGLLHYAYRDGDSWSGDNRKLRNALSTGMPLILFRKEIPNIYTPVAPVYVVDDYPEDRQFLIALDESFTFVPDPGHLSVPQKEYALRLAKQRLHQPVFRTRVLLAYDTQCAVCQLKHGSLLDAAHIVADSDERGIPAVTNGLALCKIHHATYDQNMMGIDADYHVVIALDLLEEIDGPMLKHGLQEMHGQTINVPRRRVDRPDPERLAERFATFTALRG</sequence>
<proteinExistence type="predicted"/>
<gene>
    <name evidence="2" type="ORF">GCM10025864_34980</name>
</gene>
<dbReference type="Pfam" id="PF13391">
    <property type="entry name" value="HNH_2"/>
    <property type="match status" value="1"/>
</dbReference>
<reference evidence="3" key="1">
    <citation type="journal article" date="2019" name="Int. J. Syst. Evol. Microbiol.">
        <title>The Global Catalogue of Microorganisms (GCM) 10K type strain sequencing project: providing services to taxonomists for standard genome sequencing and annotation.</title>
        <authorList>
            <consortium name="The Broad Institute Genomics Platform"/>
            <consortium name="The Broad Institute Genome Sequencing Center for Infectious Disease"/>
            <person name="Wu L."/>
            <person name="Ma J."/>
        </authorList>
    </citation>
    <scope>NUCLEOTIDE SEQUENCE [LARGE SCALE GENOMIC DNA]</scope>
    <source>
        <strain evidence="3">NBRC 106348</strain>
    </source>
</reference>
<evidence type="ECO:0000313" key="2">
    <source>
        <dbReference type="EMBL" id="GMA25739.1"/>
    </source>
</evidence>
<dbReference type="InterPro" id="IPR003615">
    <property type="entry name" value="HNH_nuc"/>
</dbReference>
<dbReference type="Proteomes" id="UP001157091">
    <property type="component" value="Unassembled WGS sequence"/>
</dbReference>